<dbReference type="AlphaFoldDB" id="A0A1F4VFR0"/>
<dbReference type="InterPro" id="IPR041628">
    <property type="entry name" value="ChlI/MoxR_AAA_lid"/>
</dbReference>
<accession>A0A1F4VFR0</accession>
<protein>
    <recommendedName>
        <fullName evidence="5">AAA+ ATPase domain-containing protein</fullName>
    </recommendedName>
</protein>
<sequence>MIQPANRLAGLPPEEIIDRGRELTALIDPQVMMVVHGEEMLDLLQRMKRALLCNGHVLLRGDPGEGKTLLCECFAATITGVFTKIQFTPDMLPSDLKGKVVFNPKTAEWEVKHGPIYGSNIVLIDEINRGPAKLQAGLLEVMQERRVTLEGRVFFLSNEAFLVVATKNPIESEGVHELPEAQRGRFLMQLAHKGSSMDTVLEILGDTDQWRFSRERIEKIRQVINVAEIATLRQAIFTSIYVSPLLDKYIAQLREATKRYMVEVGKKEVEQLGGWRWPGQKPQPAVSTLEEKNVVEHGVSPRGAQALQMLAIVNAFFAGRSFVLPEDVRDNIVDCWNHQIFLNEQLARRFDVSGAKVVRRIIGEVNAEETANLYMPEEKQRG</sequence>
<dbReference type="InterPro" id="IPR050764">
    <property type="entry name" value="CbbQ/NirQ/NorQ/GpvN"/>
</dbReference>
<evidence type="ECO:0000259" key="2">
    <source>
        <dbReference type="Pfam" id="PF17863"/>
    </source>
</evidence>
<reference evidence="3 4" key="1">
    <citation type="journal article" date="2016" name="Nat. Commun.">
        <title>Thousands of microbial genomes shed light on interconnected biogeochemical processes in an aquifer system.</title>
        <authorList>
            <person name="Anantharaman K."/>
            <person name="Brown C.T."/>
            <person name="Hug L.A."/>
            <person name="Sharon I."/>
            <person name="Castelle C.J."/>
            <person name="Probst A.J."/>
            <person name="Thomas B.C."/>
            <person name="Singh A."/>
            <person name="Wilkins M.J."/>
            <person name="Karaoz U."/>
            <person name="Brodie E.L."/>
            <person name="Williams K.H."/>
            <person name="Hubbard S.S."/>
            <person name="Banfield J.F."/>
        </authorList>
    </citation>
    <scope>NUCLEOTIDE SEQUENCE [LARGE SCALE GENOMIC DNA]</scope>
</reference>
<dbReference type="Pfam" id="PF07726">
    <property type="entry name" value="AAA_3"/>
    <property type="match status" value="1"/>
</dbReference>
<dbReference type="PANTHER" id="PTHR42759">
    <property type="entry name" value="MOXR FAMILY PROTEIN"/>
    <property type="match status" value="1"/>
</dbReference>
<dbReference type="Gene3D" id="1.10.8.80">
    <property type="entry name" value="Magnesium chelatase subunit I, C-Terminal domain"/>
    <property type="match status" value="1"/>
</dbReference>
<dbReference type="Pfam" id="PF17863">
    <property type="entry name" value="AAA_lid_2"/>
    <property type="match status" value="1"/>
</dbReference>
<feature type="domain" description="ATPase AAA-3" evidence="1">
    <location>
        <begin position="56"/>
        <end position="188"/>
    </location>
</feature>
<dbReference type="InterPro" id="IPR011703">
    <property type="entry name" value="ATPase_AAA-3"/>
</dbReference>
<dbReference type="GO" id="GO:0005524">
    <property type="term" value="F:ATP binding"/>
    <property type="evidence" value="ECO:0007669"/>
    <property type="project" value="InterPro"/>
</dbReference>
<dbReference type="GO" id="GO:0016887">
    <property type="term" value="F:ATP hydrolysis activity"/>
    <property type="evidence" value="ECO:0007669"/>
    <property type="project" value="InterPro"/>
</dbReference>
<evidence type="ECO:0008006" key="5">
    <source>
        <dbReference type="Google" id="ProtNLM"/>
    </source>
</evidence>
<dbReference type="EMBL" id="MEVC01000003">
    <property type="protein sequence ID" value="OGC56111.1"/>
    <property type="molecule type" value="Genomic_DNA"/>
</dbReference>
<dbReference type="PIRSF" id="PIRSF002849">
    <property type="entry name" value="AAA_ATPase_chaperone_MoxR_prd"/>
    <property type="match status" value="1"/>
</dbReference>
<evidence type="ECO:0000259" key="1">
    <source>
        <dbReference type="Pfam" id="PF07726"/>
    </source>
</evidence>
<dbReference type="InterPro" id="IPR027417">
    <property type="entry name" value="P-loop_NTPase"/>
</dbReference>
<dbReference type="SUPFAM" id="SSF52540">
    <property type="entry name" value="P-loop containing nucleoside triphosphate hydrolases"/>
    <property type="match status" value="1"/>
</dbReference>
<name>A0A1F4VFR0_UNCKA</name>
<organism evidence="3 4">
    <name type="scientific">candidate division WWE3 bacterium RIFCSPHIGHO2_01_FULL_48_15</name>
    <dbReference type="NCBI Taxonomy" id="1802619"/>
    <lineage>
        <taxon>Bacteria</taxon>
        <taxon>Katanobacteria</taxon>
    </lineage>
</organism>
<dbReference type="STRING" id="1802619.A2797_01980"/>
<dbReference type="Proteomes" id="UP000179005">
    <property type="component" value="Unassembled WGS sequence"/>
</dbReference>
<dbReference type="CDD" id="cd00009">
    <property type="entry name" value="AAA"/>
    <property type="match status" value="1"/>
</dbReference>
<dbReference type="PANTHER" id="PTHR42759:SF6">
    <property type="entry name" value="REGULATORY PROTEIN-RELATED"/>
    <property type="match status" value="1"/>
</dbReference>
<evidence type="ECO:0000313" key="3">
    <source>
        <dbReference type="EMBL" id="OGC56111.1"/>
    </source>
</evidence>
<proteinExistence type="predicted"/>
<comment type="caution">
    <text evidence="3">The sequence shown here is derived from an EMBL/GenBank/DDBJ whole genome shotgun (WGS) entry which is preliminary data.</text>
</comment>
<gene>
    <name evidence="3" type="ORF">A2797_01980</name>
</gene>
<feature type="domain" description="ChlI/MoxR AAA lid" evidence="2">
    <location>
        <begin position="293"/>
        <end position="347"/>
    </location>
</feature>
<evidence type="ECO:0000313" key="4">
    <source>
        <dbReference type="Proteomes" id="UP000179005"/>
    </source>
</evidence>
<dbReference type="Gene3D" id="3.40.50.300">
    <property type="entry name" value="P-loop containing nucleotide triphosphate hydrolases"/>
    <property type="match status" value="1"/>
</dbReference>